<feature type="active site" description="Charge relay system" evidence="12">
    <location>
        <position position="215"/>
    </location>
</feature>
<name>A0A8C7UBS0_ONCMY</name>
<dbReference type="PIRSF" id="PIRSF001143">
    <property type="entry name" value="Factor_X"/>
    <property type="match status" value="1"/>
</dbReference>
<keyword evidence="8" id="KW-0106">Calcium</keyword>
<evidence type="ECO:0000256" key="6">
    <source>
        <dbReference type="ARBA" id="ARBA00022737"/>
    </source>
</evidence>
<keyword evidence="2" id="KW-0964">Secreted</keyword>
<evidence type="ECO:0000256" key="8">
    <source>
        <dbReference type="ARBA" id="ARBA00022837"/>
    </source>
</evidence>
<evidence type="ECO:0000256" key="2">
    <source>
        <dbReference type="ARBA" id="ARBA00022525"/>
    </source>
</evidence>
<protein>
    <submittedName>
        <fullName evidence="17">Coagulation factor VII</fullName>
    </submittedName>
</protein>
<feature type="active site" description="Charge relay system" evidence="12">
    <location>
        <position position="360"/>
    </location>
</feature>
<dbReference type="FunFam" id="4.10.740.10:FF:000001">
    <property type="entry name" value="vitamin K-dependent protein S"/>
    <property type="match status" value="1"/>
</dbReference>
<dbReference type="GO" id="GO:0006508">
    <property type="term" value="P:proteolysis"/>
    <property type="evidence" value="ECO:0007669"/>
    <property type="project" value="UniProtKB-KW"/>
</dbReference>
<dbReference type="PROSITE" id="PS00134">
    <property type="entry name" value="TRYPSIN_HIS"/>
    <property type="match status" value="1"/>
</dbReference>
<evidence type="ECO:0000256" key="4">
    <source>
        <dbReference type="ARBA" id="ARBA00022670"/>
    </source>
</evidence>
<evidence type="ECO:0000256" key="3">
    <source>
        <dbReference type="ARBA" id="ARBA00022536"/>
    </source>
</evidence>
<evidence type="ECO:0000259" key="16">
    <source>
        <dbReference type="PROSITE" id="PS50998"/>
    </source>
</evidence>
<sequence>MYLFACVQFVHVCVCVCVCLCVFVHMCLCVCVCTTPLSSGLAVFLARDQAHGLLIRPKRANSGWFEELKTGDLERECLEEKCSKEEAREVFEHEQATVSACFQGFFFPFTYINTFFMSAFKAIPDSCLHENGGCEHFCEEEGGRRNCSCADGYFLGTDGQRCLTQDVPLDPRSRIVGGTECPKGHCPWQVLLVRNEKGFCGGVIYKPTWILTASHCLENIKAQHLKVVAGEHDTEKDEGTEQTIDVAEIIMHNSYVSDTADSDIALLRLKTAITMTPFAVPVCLPTRSMAERELWAINLHTVSGWGRRSENGPTSRVLRRLEVPRIRTQDCVEMSGVTLTANMFCAGYIEGKQDSCKGDSGGPLVTRYRDTTFLLGIVSWGKGCARPGNYGIYTRVSNYLDWIHNYTAEQPTVQPTTQPTAQPQNTTTTLQNTTANPNAVL</sequence>
<keyword evidence="10" id="KW-1015">Disulfide bond</keyword>
<dbReference type="AlphaFoldDB" id="A0A8C7UBS0"/>
<evidence type="ECO:0000256" key="11">
    <source>
        <dbReference type="ARBA" id="ARBA00023180"/>
    </source>
</evidence>
<keyword evidence="11" id="KW-0325">Glycoprotein</keyword>
<comment type="subcellular location">
    <subcellularLocation>
        <location evidence="1">Secreted</location>
    </subcellularLocation>
</comment>
<keyword evidence="7 13" id="KW-0378">Hydrolase</keyword>
<reference evidence="17" key="1">
    <citation type="submission" date="2020-07" db="EMBL/GenBank/DDBJ databases">
        <title>A long reads based de novo assembly of the rainbow trout Arlee double haploid line genome.</title>
        <authorList>
            <person name="Gao G."/>
            <person name="Palti Y."/>
        </authorList>
    </citation>
    <scope>NUCLEOTIDE SEQUENCE [LARGE SCALE GENOMIC DNA]</scope>
</reference>
<dbReference type="Proteomes" id="UP000694395">
    <property type="component" value="Chromosome 7"/>
</dbReference>
<feature type="region of interest" description="Disordered" evidence="14">
    <location>
        <begin position="412"/>
        <end position="441"/>
    </location>
</feature>
<dbReference type="Pfam" id="PF00089">
    <property type="entry name" value="Trypsin"/>
    <property type="match status" value="1"/>
</dbReference>
<dbReference type="InterPro" id="IPR033116">
    <property type="entry name" value="TRYPSIN_SER"/>
</dbReference>
<dbReference type="InterPro" id="IPR001314">
    <property type="entry name" value="Peptidase_S1A"/>
</dbReference>
<dbReference type="InterPro" id="IPR050442">
    <property type="entry name" value="Peptidase_S1_coag_factors"/>
</dbReference>
<evidence type="ECO:0000259" key="15">
    <source>
        <dbReference type="PROSITE" id="PS50240"/>
    </source>
</evidence>
<dbReference type="CDD" id="cd00190">
    <property type="entry name" value="Tryp_SPc"/>
    <property type="match status" value="1"/>
</dbReference>
<dbReference type="FunFam" id="2.40.10.10:FF:000013">
    <property type="entry name" value="Coagulation factor X"/>
    <property type="match status" value="1"/>
</dbReference>
<feature type="domain" description="Peptidase S1" evidence="15">
    <location>
        <begin position="175"/>
        <end position="408"/>
    </location>
</feature>
<reference evidence="17" key="2">
    <citation type="submission" date="2025-08" db="UniProtKB">
        <authorList>
            <consortium name="Ensembl"/>
        </authorList>
    </citation>
    <scope>IDENTIFICATION</scope>
</reference>
<reference evidence="17" key="3">
    <citation type="submission" date="2025-09" db="UniProtKB">
        <authorList>
            <consortium name="Ensembl"/>
        </authorList>
    </citation>
    <scope>IDENTIFICATION</scope>
</reference>
<feature type="domain" description="Gla" evidence="16">
    <location>
        <begin position="60"/>
        <end position="107"/>
    </location>
</feature>
<dbReference type="GO" id="GO:0005509">
    <property type="term" value="F:calcium ion binding"/>
    <property type="evidence" value="ECO:0007669"/>
    <property type="project" value="InterPro"/>
</dbReference>
<dbReference type="SMART" id="SM00069">
    <property type="entry name" value="GLA"/>
    <property type="match status" value="1"/>
</dbReference>
<dbReference type="GO" id="GO:0007596">
    <property type="term" value="P:blood coagulation"/>
    <property type="evidence" value="ECO:0007669"/>
    <property type="project" value="InterPro"/>
</dbReference>
<evidence type="ECO:0000256" key="1">
    <source>
        <dbReference type="ARBA" id="ARBA00004613"/>
    </source>
</evidence>
<dbReference type="InterPro" id="IPR018114">
    <property type="entry name" value="TRYPSIN_HIS"/>
</dbReference>
<proteinExistence type="predicted"/>
<dbReference type="GeneTree" id="ENSGT00940000154474"/>
<dbReference type="Gene3D" id="2.10.25.10">
    <property type="entry name" value="Laminin"/>
    <property type="match status" value="1"/>
</dbReference>
<keyword evidence="5" id="KW-0732">Signal</keyword>
<evidence type="ECO:0000256" key="12">
    <source>
        <dbReference type="PIRSR" id="PIRSR001143-1"/>
    </source>
</evidence>
<feature type="active site" description="Charge relay system" evidence="12">
    <location>
        <position position="263"/>
    </location>
</feature>
<keyword evidence="9" id="KW-0865">Zymogen</keyword>
<dbReference type="SUPFAM" id="SSF57196">
    <property type="entry name" value="EGF/Laminin"/>
    <property type="match status" value="1"/>
</dbReference>
<keyword evidence="13" id="KW-0720">Serine protease</keyword>
<keyword evidence="4 13" id="KW-0645">Protease</keyword>
<dbReference type="Gene3D" id="2.40.10.10">
    <property type="entry name" value="Trypsin-like serine proteases"/>
    <property type="match status" value="2"/>
</dbReference>
<dbReference type="GO" id="GO:0005615">
    <property type="term" value="C:extracellular space"/>
    <property type="evidence" value="ECO:0007669"/>
    <property type="project" value="TreeGrafter"/>
</dbReference>
<dbReference type="Pfam" id="PF14670">
    <property type="entry name" value="FXa_inhibition"/>
    <property type="match status" value="1"/>
</dbReference>
<keyword evidence="3" id="KW-0245">EGF-like domain</keyword>
<dbReference type="SUPFAM" id="SSF57630">
    <property type="entry name" value="GLA-domain"/>
    <property type="match status" value="1"/>
</dbReference>
<dbReference type="Ensembl" id="ENSOMYT00000101778.2">
    <property type="protein sequence ID" value="ENSOMYP00000093594.2"/>
    <property type="gene ID" value="ENSOMYG00000023107.2"/>
</dbReference>
<dbReference type="InterPro" id="IPR001254">
    <property type="entry name" value="Trypsin_dom"/>
</dbReference>
<keyword evidence="18" id="KW-1185">Reference proteome</keyword>
<evidence type="ECO:0000256" key="5">
    <source>
        <dbReference type="ARBA" id="ARBA00022729"/>
    </source>
</evidence>
<keyword evidence="6" id="KW-0677">Repeat</keyword>
<dbReference type="PRINTS" id="PR00001">
    <property type="entry name" value="GLABLOOD"/>
</dbReference>
<evidence type="ECO:0000313" key="18">
    <source>
        <dbReference type="Proteomes" id="UP000694395"/>
    </source>
</evidence>
<evidence type="ECO:0000256" key="14">
    <source>
        <dbReference type="SAM" id="MobiDB-lite"/>
    </source>
</evidence>
<dbReference type="SMART" id="SM00020">
    <property type="entry name" value="Tryp_SPc"/>
    <property type="match status" value="1"/>
</dbReference>
<dbReference type="Pfam" id="PF00594">
    <property type="entry name" value="Gla"/>
    <property type="match status" value="1"/>
</dbReference>
<organism evidence="17 18">
    <name type="scientific">Oncorhynchus mykiss</name>
    <name type="common">Rainbow trout</name>
    <name type="synonym">Salmo gairdneri</name>
    <dbReference type="NCBI Taxonomy" id="8022"/>
    <lineage>
        <taxon>Eukaryota</taxon>
        <taxon>Metazoa</taxon>
        <taxon>Chordata</taxon>
        <taxon>Craniata</taxon>
        <taxon>Vertebrata</taxon>
        <taxon>Euteleostomi</taxon>
        <taxon>Actinopterygii</taxon>
        <taxon>Neopterygii</taxon>
        <taxon>Teleostei</taxon>
        <taxon>Protacanthopterygii</taxon>
        <taxon>Salmoniformes</taxon>
        <taxon>Salmonidae</taxon>
        <taxon>Salmoninae</taxon>
        <taxon>Oncorhynchus</taxon>
    </lineage>
</organism>
<dbReference type="PROSITE" id="PS50998">
    <property type="entry name" value="GLA_2"/>
    <property type="match status" value="1"/>
</dbReference>
<dbReference type="InterPro" id="IPR012224">
    <property type="entry name" value="Pept_S1A_FX"/>
</dbReference>
<evidence type="ECO:0000256" key="7">
    <source>
        <dbReference type="ARBA" id="ARBA00022801"/>
    </source>
</evidence>
<dbReference type="PROSITE" id="PS00135">
    <property type="entry name" value="TRYPSIN_SER"/>
    <property type="match status" value="1"/>
</dbReference>
<evidence type="ECO:0000256" key="13">
    <source>
        <dbReference type="RuleBase" id="RU363034"/>
    </source>
</evidence>
<dbReference type="GO" id="GO:0004252">
    <property type="term" value="F:serine-type endopeptidase activity"/>
    <property type="evidence" value="ECO:0007669"/>
    <property type="project" value="InterPro"/>
</dbReference>
<evidence type="ECO:0000256" key="10">
    <source>
        <dbReference type="ARBA" id="ARBA00023157"/>
    </source>
</evidence>
<evidence type="ECO:0000256" key="9">
    <source>
        <dbReference type="ARBA" id="ARBA00023145"/>
    </source>
</evidence>
<dbReference type="SUPFAM" id="SSF50494">
    <property type="entry name" value="Trypsin-like serine proteases"/>
    <property type="match status" value="1"/>
</dbReference>
<dbReference type="PROSITE" id="PS50240">
    <property type="entry name" value="TRYPSIN_DOM"/>
    <property type="match status" value="1"/>
</dbReference>
<dbReference type="InterPro" id="IPR035972">
    <property type="entry name" value="GLA-like_dom_SF"/>
</dbReference>
<dbReference type="Gene3D" id="4.10.740.10">
    <property type="entry name" value="Coagulation Factor IX"/>
    <property type="match status" value="1"/>
</dbReference>
<dbReference type="InterPro" id="IPR043504">
    <property type="entry name" value="Peptidase_S1_PA_chymotrypsin"/>
</dbReference>
<accession>A0A8C7UBS0</accession>
<dbReference type="InterPro" id="IPR017857">
    <property type="entry name" value="Coagulation_fac-like_Gla_dom"/>
</dbReference>
<dbReference type="InterPro" id="IPR000294">
    <property type="entry name" value="GLA_domain"/>
</dbReference>
<dbReference type="PRINTS" id="PR00722">
    <property type="entry name" value="CHYMOTRYPSIN"/>
</dbReference>
<dbReference type="InterPro" id="IPR009003">
    <property type="entry name" value="Peptidase_S1_PA"/>
</dbReference>
<dbReference type="PANTHER" id="PTHR24278:SF26">
    <property type="entry name" value="COAGULATION FACTOR VII"/>
    <property type="match status" value="1"/>
</dbReference>
<dbReference type="PANTHER" id="PTHR24278">
    <property type="entry name" value="COAGULATION FACTOR"/>
    <property type="match status" value="1"/>
</dbReference>
<evidence type="ECO:0000313" key="17">
    <source>
        <dbReference type="Ensembl" id="ENSOMYP00000093594.2"/>
    </source>
</evidence>